<evidence type="ECO:0000313" key="1">
    <source>
        <dbReference type="EMBL" id="KDQ52179.1"/>
    </source>
</evidence>
<dbReference type="Proteomes" id="UP000027265">
    <property type="component" value="Unassembled WGS sequence"/>
</dbReference>
<dbReference type="AlphaFoldDB" id="A0A067PBN1"/>
<protein>
    <recommendedName>
        <fullName evidence="3">F-box domain-containing protein</fullName>
    </recommendedName>
</protein>
<evidence type="ECO:0008006" key="3">
    <source>
        <dbReference type="Google" id="ProtNLM"/>
    </source>
</evidence>
<dbReference type="HOGENOM" id="CLU_036419_2_1_1"/>
<sequence>MDVNPGIPLFSRILSIGILSDIVLWHASPASLFYFSQTCKLARRIVTLYMKNAWNINRVLQKFFTDPLTFRSLQARTSTLISGSTALQFFDRTTYPDSDLDLYVYKEWTEEICRWLIRVGYVYTPKFDQDEDVLVAANVKISTVRLYKMRGVYNILDFFKPRMGKPDLKIQVITAERTPMQIILHFHSTCVLNVITFEKAYSLYPRATFEERYALMCASAGPAQEKALEKYADRGWTMISQVSTIEEASTRSPFSTTDRWIDDKFSWTIPLSMSGVVFPHLPALGSPPLLQDPTSMTNWVLRFDDNGKVFVEFDILRRTLLKYQYAIRQGHFYSSWVRRVDQLIRGSGEWLYDRDPADPAAAPTVYK</sequence>
<dbReference type="InParanoid" id="A0A067PBN1"/>
<name>A0A067PBN1_9AGAM</name>
<gene>
    <name evidence="1" type="ORF">JAAARDRAFT_139328</name>
</gene>
<dbReference type="EMBL" id="KL197742">
    <property type="protein sequence ID" value="KDQ52179.1"/>
    <property type="molecule type" value="Genomic_DNA"/>
</dbReference>
<proteinExistence type="predicted"/>
<dbReference type="OrthoDB" id="3041043at2759"/>
<dbReference type="STRING" id="933084.A0A067PBN1"/>
<accession>A0A067PBN1</accession>
<organism evidence="1 2">
    <name type="scientific">Jaapia argillacea MUCL 33604</name>
    <dbReference type="NCBI Taxonomy" id="933084"/>
    <lineage>
        <taxon>Eukaryota</taxon>
        <taxon>Fungi</taxon>
        <taxon>Dikarya</taxon>
        <taxon>Basidiomycota</taxon>
        <taxon>Agaricomycotina</taxon>
        <taxon>Agaricomycetes</taxon>
        <taxon>Agaricomycetidae</taxon>
        <taxon>Jaapiales</taxon>
        <taxon>Jaapiaceae</taxon>
        <taxon>Jaapia</taxon>
    </lineage>
</organism>
<keyword evidence="2" id="KW-1185">Reference proteome</keyword>
<evidence type="ECO:0000313" key="2">
    <source>
        <dbReference type="Proteomes" id="UP000027265"/>
    </source>
</evidence>
<reference evidence="2" key="1">
    <citation type="journal article" date="2014" name="Proc. Natl. Acad. Sci. U.S.A.">
        <title>Extensive sampling of basidiomycete genomes demonstrates inadequacy of the white-rot/brown-rot paradigm for wood decay fungi.</title>
        <authorList>
            <person name="Riley R."/>
            <person name="Salamov A.A."/>
            <person name="Brown D.W."/>
            <person name="Nagy L.G."/>
            <person name="Floudas D."/>
            <person name="Held B.W."/>
            <person name="Levasseur A."/>
            <person name="Lombard V."/>
            <person name="Morin E."/>
            <person name="Otillar R."/>
            <person name="Lindquist E.A."/>
            <person name="Sun H."/>
            <person name="LaButti K.M."/>
            <person name="Schmutz J."/>
            <person name="Jabbour D."/>
            <person name="Luo H."/>
            <person name="Baker S.E."/>
            <person name="Pisabarro A.G."/>
            <person name="Walton J.D."/>
            <person name="Blanchette R.A."/>
            <person name="Henrissat B."/>
            <person name="Martin F."/>
            <person name="Cullen D."/>
            <person name="Hibbett D.S."/>
            <person name="Grigoriev I.V."/>
        </authorList>
    </citation>
    <scope>NUCLEOTIDE SEQUENCE [LARGE SCALE GENOMIC DNA]</scope>
    <source>
        <strain evidence="2">MUCL 33604</strain>
    </source>
</reference>